<feature type="transmembrane region" description="Helical" evidence="8">
    <location>
        <begin position="350"/>
        <end position="375"/>
    </location>
</feature>
<feature type="transmembrane region" description="Helical" evidence="8">
    <location>
        <begin position="149"/>
        <end position="171"/>
    </location>
</feature>
<feature type="transmembrane region" description="Helical" evidence="8">
    <location>
        <begin position="177"/>
        <end position="202"/>
    </location>
</feature>
<keyword evidence="5 8" id="KW-0812">Transmembrane</keyword>
<keyword evidence="4 8" id="KW-1003">Cell membrane</keyword>
<dbReference type="Gene3D" id="1.20.1740.10">
    <property type="entry name" value="Amino acid/polyamine transporter I"/>
    <property type="match status" value="1"/>
</dbReference>
<dbReference type="PANTHER" id="PTHR30330:SF14">
    <property type="entry name" value="SODIUM_AMINO ACID (ALANINE) SYMPORTER"/>
    <property type="match status" value="1"/>
</dbReference>
<gene>
    <name evidence="9" type="ORF">GCM10007088_13610</name>
</gene>
<evidence type="ECO:0000256" key="6">
    <source>
        <dbReference type="ARBA" id="ARBA00022989"/>
    </source>
</evidence>
<proteinExistence type="inferred from homology"/>
<keyword evidence="6 8" id="KW-1133">Transmembrane helix</keyword>
<dbReference type="Proteomes" id="UP000653477">
    <property type="component" value="Unassembled WGS sequence"/>
</dbReference>
<dbReference type="NCBIfam" id="TIGR00835">
    <property type="entry name" value="agcS"/>
    <property type="match status" value="1"/>
</dbReference>
<accession>A0ABQ2H969</accession>
<reference evidence="10" key="1">
    <citation type="journal article" date="2019" name="Int. J. Syst. Evol. Microbiol.">
        <title>The Global Catalogue of Microorganisms (GCM) 10K type strain sequencing project: providing services to taxonomists for standard genome sequencing and annotation.</title>
        <authorList>
            <consortium name="The Broad Institute Genomics Platform"/>
            <consortium name="The Broad Institute Genome Sequencing Center for Infectious Disease"/>
            <person name="Wu L."/>
            <person name="Ma J."/>
        </authorList>
    </citation>
    <scope>NUCLEOTIDE SEQUENCE [LARGE SCALE GENOMIC DNA]</scope>
    <source>
        <strain evidence="10">JCM 30531</strain>
    </source>
</reference>
<comment type="similarity">
    <text evidence="2 8">Belongs to the alanine or glycine:cation symporter (AGCS) (TC 2.A.25) family.</text>
</comment>
<feature type="transmembrane region" description="Helical" evidence="8">
    <location>
        <begin position="214"/>
        <end position="234"/>
    </location>
</feature>
<evidence type="ECO:0000256" key="8">
    <source>
        <dbReference type="RuleBase" id="RU363064"/>
    </source>
</evidence>
<evidence type="ECO:0000313" key="10">
    <source>
        <dbReference type="Proteomes" id="UP000653477"/>
    </source>
</evidence>
<dbReference type="Pfam" id="PF01235">
    <property type="entry name" value="Na_Ala_symp"/>
    <property type="match status" value="1"/>
</dbReference>
<sequence>MDLLQIVKGFNEILWNNFLMYVLLGVGIFYTIYLGVPQIRHFGLAMKYSFGSIFKKKEKVEDACDQTNSFQALATAVAAQVGTGNIAGVATAIAMGGTGAVFWMWISAVLGMSTIFSEAVLSQKYREIRDGQVVGGPAYYISRGLKSRVLAIIFSVMVIVALGFIGCMVQANSISIGLASAFGMKGWVSGILIAVLVAVVIVGGQKRVTTIAELVVPFMALAYIVGAIIILFMYSEQILPVFESIFGDAFSTKAAAGGAAGSVMKYAIRYGVSRGLFSNEAGMGSTPHAHALAHVKDPSIQGFVAMSGVFVDLLICTATALIILLTGAYAEPGLISVQITQRAFEETFGQAGVAFLAISLLVFAFTTIIGWYVFGEMNIRYLFKSKAVYVFRVIVIACVFSATIFHANLIWELADTFNGLMVIPNVIAIVILAPQVKKLYKRFLARRKTENI</sequence>
<dbReference type="InterPro" id="IPR001463">
    <property type="entry name" value="Na/Ala_symport"/>
</dbReference>
<keyword evidence="7 8" id="KW-0472">Membrane</keyword>
<dbReference type="PANTHER" id="PTHR30330">
    <property type="entry name" value="AGSS FAMILY TRANSPORTER, SODIUM-ALANINE"/>
    <property type="match status" value="1"/>
</dbReference>
<name>A0ABQ2H969_9PORP</name>
<organism evidence="9 10">
    <name type="scientific">Porphyromonas pasteri</name>
    <dbReference type="NCBI Taxonomy" id="1583331"/>
    <lineage>
        <taxon>Bacteria</taxon>
        <taxon>Pseudomonadati</taxon>
        <taxon>Bacteroidota</taxon>
        <taxon>Bacteroidia</taxon>
        <taxon>Bacteroidales</taxon>
        <taxon>Porphyromonadaceae</taxon>
        <taxon>Porphyromonas</taxon>
    </lineage>
</organism>
<comment type="subcellular location">
    <subcellularLocation>
        <location evidence="1 8">Cell membrane</location>
        <topology evidence="1 8">Multi-pass membrane protein</topology>
    </subcellularLocation>
</comment>
<evidence type="ECO:0000256" key="7">
    <source>
        <dbReference type="ARBA" id="ARBA00023136"/>
    </source>
</evidence>
<comment type="caution">
    <text evidence="9">The sequence shown here is derived from an EMBL/GenBank/DDBJ whole genome shotgun (WGS) entry which is preliminary data.</text>
</comment>
<evidence type="ECO:0000313" key="9">
    <source>
        <dbReference type="EMBL" id="GGM56006.1"/>
    </source>
</evidence>
<keyword evidence="3 8" id="KW-0813">Transport</keyword>
<feature type="transmembrane region" description="Helical" evidence="8">
    <location>
        <begin position="387"/>
        <end position="411"/>
    </location>
</feature>
<keyword evidence="10" id="KW-1185">Reference proteome</keyword>
<keyword evidence="8" id="KW-0769">Symport</keyword>
<feature type="transmembrane region" description="Helical" evidence="8">
    <location>
        <begin position="309"/>
        <end position="330"/>
    </location>
</feature>
<dbReference type="EMBL" id="BMPU01000004">
    <property type="protein sequence ID" value="GGM56006.1"/>
    <property type="molecule type" value="Genomic_DNA"/>
</dbReference>
<feature type="transmembrane region" description="Helical" evidence="8">
    <location>
        <begin position="72"/>
        <end position="94"/>
    </location>
</feature>
<dbReference type="PRINTS" id="PR00175">
    <property type="entry name" value="NAALASMPORT"/>
</dbReference>
<evidence type="ECO:0000256" key="2">
    <source>
        <dbReference type="ARBA" id="ARBA00009261"/>
    </source>
</evidence>
<protein>
    <submittedName>
        <fullName evidence="9">Sodium/amino acid (Alanine) symporter</fullName>
    </submittedName>
</protein>
<feature type="transmembrane region" description="Helical" evidence="8">
    <location>
        <begin position="417"/>
        <end position="436"/>
    </location>
</feature>
<feature type="transmembrane region" description="Helical" evidence="8">
    <location>
        <begin position="100"/>
        <end position="121"/>
    </location>
</feature>
<dbReference type="RefSeq" id="WP_188808289.1">
    <property type="nucleotide sequence ID" value="NZ_BMPU01000004.1"/>
</dbReference>
<evidence type="ECO:0000256" key="1">
    <source>
        <dbReference type="ARBA" id="ARBA00004651"/>
    </source>
</evidence>
<evidence type="ECO:0000256" key="5">
    <source>
        <dbReference type="ARBA" id="ARBA00022692"/>
    </source>
</evidence>
<evidence type="ECO:0000256" key="4">
    <source>
        <dbReference type="ARBA" id="ARBA00022475"/>
    </source>
</evidence>
<evidence type="ECO:0000256" key="3">
    <source>
        <dbReference type="ARBA" id="ARBA00022448"/>
    </source>
</evidence>
<dbReference type="PROSITE" id="PS00873">
    <property type="entry name" value="NA_ALANINE_SYMP"/>
    <property type="match status" value="1"/>
</dbReference>
<feature type="transmembrane region" description="Helical" evidence="8">
    <location>
        <begin position="18"/>
        <end position="36"/>
    </location>
</feature>